<reference evidence="2 3" key="1">
    <citation type="submission" date="2023-07" db="EMBL/GenBank/DDBJ databases">
        <title>Sorghum-associated microbial communities from plants grown in Nebraska, USA.</title>
        <authorList>
            <person name="Schachtman D."/>
        </authorList>
    </citation>
    <scope>NUCLEOTIDE SEQUENCE [LARGE SCALE GENOMIC DNA]</scope>
    <source>
        <strain evidence="2 3">DS1307</strain>
    </source>
</reference>
<comment type="caution">
    <text evidence="2">The sequence shown here is derived from an EMBL/GenBank/DDBJ whole genome shotgun (WGS) entry which is preliminary data.</text>
</comment>
<sequence>MTMTQSRRDNEERQPVKRLGATPLDAPGRDHLRRLPTEMHAEIASHMVTDNARETARNISAFRRVSRQLDGSADKSVTVRDAEDRIKQLRSFANDLHAAVVKQHLPDTEWLTYGVPRDEAPVPAMNYIKAIGPILKLRSADENARLADKILAIPDSEVRGEAIGAMVPHFRDITKRDRSRLIDDVIKTLGDRGDPVQHSDSDIFAARSNPPNTAAHYQAADVFVEAKLDGHLTQKHLADQHKLTMSRPGIGELLADREKVLLSSIAGKLQRFGPDVTAAAALQSGYPTRIAVTGAMLTRHFHDMDPAIRAGLITSAIRTVRKAAAPFQGDGAVAAVAVITAARAQGYLSDSQVRRLERFGALRPELAEVLRVAADDHERHSVKQASRAEIAKLRATLDGVRADVALPEPDRHPAEHQRMASLGKIAESVGKSATGLRQDVADMQRDRSGRTRDGR</sequence>
<evidence type="ECO:0008006" key="4">
    <source>
        <dbReference type="Google" id="ProtNLM"/>
    </source>
</evidence>
<keyword evidence="3" id="KW-1185">Reference proteome</keyword>
<accession>A0ABT9PSI4</accession>
<organism evidence="2 3">
    <name type="scientific">Neorhizobium huautlense</name>
    <dbReference type="NCBI Taxonomy" id="67774"/>
    <lineage>
        <taxon>Bacteria</taxon>
        <taxon>Pseudomonadati</taxon>
        <taxon>Pseudomonadota</taxon>
        <taxon>Alphaproteobacteria</taxon>
        <taxon>Hyphomicrobiales</taxon>
        <taxon>Rhizobiaceae</taxon>
        <taxon>Rhizobium/Agrobacterium group</taxon>
        <taxon>Neorhizobium</taxon>
    </lineage>
</organism>
<gene>
    <name evidence="2" type="ORF">J2T09_001439</name>
</gene>
<protein>
    <recommendedName>
        <fullName evidence="4">Bartonella effector protein BID domain-containing protein</fullName>
    </recommendedName>
</protein>
<evidence type="ECO:0000256" key="1">
    <source>
        <dbReference type="SAM" id="MobiDB-lite"/>
    </source>
</evidence>
<evidence type="ECO:0000313" key="3">
    <source>
        <dbReference type="Proteomes" id="UP001241472"/>
    </source>
</evidence>
<feature type="region of interest" description="Disordered" evidence="1">
    <location>
        <begin position="1"/>
        <end position="30"/>
    </location>
</feature>
<evidence type="ECO:0000313" key="2">
    <source>
        <dbReference type="EMBL" id="MDP9836694.1"/>
    </source>
</evidence>
<feature type="region of interest" description="Disordered" evidence="1">
    <location>
        <begin position="428"/>
        <end position="455"/>
    </location>
</feature>
<name>A0ABT9PSI4_9HYPH</name>
<feature type="compositionally biased region" description="Basic and acidic residues" evidence="1">
    <location>
        <begin position="439"/>
        <end position="455"/>
    </location>
</feature>
<feature type="compositionally biased region" description="Basic and acidic residues" evidence="1">
    <location>
        <begin position="1"/>
        <end position="15"/>
    </location>
</feature>
<dbReference type="Proteomes" id="UP001241472">
    <property type="component" value="Unassembled WGS sequence"/>
</dbReference>
<proteinExistence type="predicted"/>
<dbReference type="EMBL" id="JAUSRF010000004">
    <property type="protein sequence ID" value="MDP9836694.1"/>
    <property type="molecule type" value="Genomic_DNA"/>
</dbReference>